<reference evidence="1" key="1">
    <citation type="journal article" date="2017" name="Nature">
        <title>The sunflower genome provides insights into oil metabolism, flowering and Asterid evolution.</title>
        <authorList>
            <person name="Badouin H."/>
            <person name="Gouzy J."/>
            <person name="Grassa C.J."/>
            <person name="Murat F."/>
            <person name="Staton S.E."/>
            <person name="Cottret L."/>
            <person name="Lelandais-Briere C."/>
            <person name="Owens G.L."/>
            <person name="Carrere S."/>
            <person name="Mayjonade B."/>
            <person name="Legrand L."/>
            <person name="Gill N."/>
            <person name="Kane N.C."/>
            <person name="Bowers J.E."/>
            <person name="Hubner S."/>
            <person name="Bellec A."/>
            <person name="Berard A."/>
            <person name="Berges H."/>
            <person name="Blanchet N."/>
            <person name="Boniface M.C."/>
            <person name="Brunel D."/>
            <person name="Catrice O."/>
            <person name="Chaidir N."/>
            <person name="Claudel C."/>
            <person name="Donnadieu C."/>
            <person name="Faraut T."/>
            <person name="Fievet G."/>
            <person name="Helmstetter N."/>
            <person name="King M."/>
            <person name="Knapp S.J."/>
            <person name="Lai Z."/>
            <person name="Le Paslier M.C."/>
            <person name="Lippi Y."/>
            <person name="Lorenzon L."/>
            <person name="Mandel J.R."/>
            <person name="Marage G."/>
            <person name="Marchand G."/>
            <person name="Marquand E."/>
            <person name="Bret-Mestries E."/>
            <person name="Morien E."/>
            <person name="Nambeesan S."/>
            <person name="Nguyen T."/>
            <person name="Pegot-Espagnet P."/>
            <person name="Pouilly N."/>
            <person name="Raftis F."/>
            <person name="Sallet E."/>
            <person name="Schiex T."/>
            <person name="Thomas J."/>
            <person name="Vandecasteele C."/>
            <person name="Vares D."/>
            <person name="Vear F."/>
            <person name="Vautrin S."/>
            <person name="Crespi M."/>
            <person name="Mangin B."/>
            <person name="Burke J.M."/>
            <person name="Salse J."/>
            <person name="Munos S."/>
            <person name="Vincourt P."/>
            <person name="Rieseberg L.H."/>
            <person name="Langlade N.B."/>
        </authorList>
    </citation>
    <scope>NUCLEOTIDE SEQUENCE</scope>
    <source>
        <tissue evidence="1">Leaves</tissue>
    </source>
</reference>
<dbReference type="AlphaFoldDB" id="A0A9K3IMC3"/>
<proteinExistence type="predicted"/>
<accession>A0A9K3IMC3</accession>
<name>A0A9K3IMC3_HELAN</name>
<gene>
    <name evidence="1" type="ORF">HanXRQr2_Chr07g0305511</name>
</gene>
<dbReference type="EMBL" id="MNCJ02000322">
    <property type="protein sequence ID" value="KAF5799526.1"/>
    <property type="molecule type" value="Genomic_DNA"/>
</dbReference>
<evidence type="ECO:0000313" key="1">
    <source>
        <dbReference type="EMBL" id="KAF5799526.1"/>
    </source>
</evidence>
<organism evidence="1 2">
    <name type="scientific">Helianthus annuus</name>
    <name type="common">Common sunflower</name>
    <dbReference type="NCBI Taxonomy" id="4232"/>
    <lineage>
        <taxon>Eukaryota</taxon>
        <taxon>Viridiplantae</taxon>
        <taxon>Streptophyta</taxon>
        <taxon>Embryophyta</taxon>
        <taxon>Tracheophyta</taxon>
        <taxon>Spermatophyta</taxon>
        <taxon>Magnoliopsida</taxon>
        <taxon>eudicotyledons</taxon>
        <taxon>Gunneridae</taxon>
        <taxon>Pentapetalae</taxon>
        <taxon>asterids</taxon>
        <taxon>campanulids</taxon>
        <taxon>Asterales</taxon>
        <taxon>Asteraceae</taxon>
        <taxon>Asteroideae</taxon>
        <taxon>Heliantheae alliance</taxon>
        <taxon>Heliantheae</taxon>
        <taxon>Helianthus</taxon>
    </lineage>
</organism>
<sequence>MNFKGILFVDESTEFNRCDFLITRNLLKYNNKHSNDTNVEIVFKKCFVQVKR</sequence>
<dbReference type="Gramene" id="mRNA:HanXRQr2_Chr07g0305511">
    <property type="protein sequence ID" value="CDS:HanXRQr2_Chr07g0305511.1"/>
    <property type="gene ID" value="HanXRQr2_Chr07g0305511"/>
</dbReference>
<reference evidence="1" key="2">
    <citation type="submission" date="2020-06" db="EMBL/GenBank/DDBJ databases">
        <title>Helianthus annuus Genome sequencing and assembly Release 2.</title>
        <authorList>
            <person name="Gouzy J."/>
            <person name="Langlade N."/>
            <person name="Munos S."/>
        </authorList>
    </citation>
    <scope>NUCLEOTIDE SEQUENCE</scope>
    <source>
        <tissue evidence="1">Leaves</tissue>
    </source>
</reference>
<keyword evidence="2" id="KW-1185">Reference proteome</keyword>
<dbReference type="Proteomes" id="UP000215914">
    <property type="component" value="Unassembled WGS sequence"/>
</dbReference>
<comment type="caution">
    <text evidence="1">The sequence shown here is derived from an EMBL/GenBank/DDBJ whole genome shotgun (WGS) entry which is preliminary data.</text>
</comment>
<protein>
    <submittedName>
        <fullName evidence="1">Uncharacterized protein</fullName>
    </submittedName>
</protein>
<evidence type="ECO:0000313" key="2">
    <source>
        <dbReference type="Proteomes" id="UP000215914"/>
    </source>
</evidence>